<dbReference type="PANTHER" id="PTHR47326:SF1">
    <property type="entry name" value="HTH PSQ-TYPE DOMAIN-CONTAINING PROTEIN"/>
    <property type="match status" value="1"/>
</dbReference>
<dbReference type="STRING" id="105785.A0A2J7PTA9"/>
<dbReference type="EMBL" id="NEVH01021614">
    <property type="protein sequence ID" value="PNF19568.1"/>
    <property type="molecule type" value="Genomic_DNA"/>
</dbReference>
<dbReference type="GO" id="GO:0003676">
    <property type="term" value="F:nucleic acid binding"/>
    <property type="evidence" value="ECO:0007669"/>
    <property type="project" value="InterPro"/>
</dbReference>
<dbReference type="InParanoid" id="A0A2J7PTA9"/>
<reference evidence="1 2" key="1">
    <citation type="submission" date="2017-12" db="EMBL/GenBank/DDBJ databases">
        <title>Hemimetabolous genomes reveal molecular basis of termite eusociality.</title>
        <authorList>
            <person name="Harrison M.C."/>
            <person name="Jongepier E."/>
            <person name="Robertson H.M."/>
            <person name="Arning N."/>
            <person name="Bitard-Feildel T."/>
            <person name="Chao H."/>
            <person name="Childers C.P."/>
            <person name="Dinh H."/>
            <person name="Doddapaneni H."/>
            <person name="Dugan S."/>
            <person name="Gowin J."/>
            <person name="Greiner C."/>
            <person name="Han Y."/>
            <person name="Hu H."/>
            <person name="Hughes D.S.T."/>
            <person name="Huylmans A.-K."/>
            <person name="Kemena C."/>
            <person name="Kremer L.P.M."/>
            <person name="Lee S.L."/>
            <person name="Lopez-Ezquerra A."/>
            <person name="Mallet L."/>
            <person name="Monroy-Kuhn J.M."/>
            <person name="Moser A."/>
            <person name="Murali S.C."/>
            <person name="Muzny D.M."/>
            <person name="Otani S."/>
            <person name="Piulachs M.-D."/>
            <person name="Poelchau M."/>
            <person name="Qu J."/>
            <person name="Schaub F."/>
            <person name="Wada-Katsumata A."/>
            <person name="Worley K.C."/>
            <person name="Xie Q."/>
            <person name="Ylla G."/>
            <person name="Poulsen M."/>
            <person name="Gibbs R.A."/>
            <person name="Schal C."/>
            <person name="Richards S."/>
            <person name="Belles X."/>
            <person name="Korb J."/>
            <person name="Bornberg-Bauer E."/>
        </authorList>
    </citation>
    <scope>NUCLEOTIDE SEQUENCE [LARGE SCALE GENOMIC DNA]</scope>
    <source>
        <tissue evidence="1">Whole body</tissue>
    </source>
</reference>
<proteinExistence type="predicted"/>
<evidence type="ECO:0000313" key="1">
    <source>
        <dbReference type="EMBL" id="PNF19568.1"/>
    </source>
</evidence>
<accession>A0A2J7PTA9</accession>
<protein>
    <submittedName>
        <fullName evidence="1">Uncharacterized protein</fullName>
    </submittedName>
</protein>
<dbReference type="InterPro" id="IPR036397">
    <property type="entry name" value="RNaseH_sf"/>
</dbReference>
<keyword evidence="2" id="KW-1185">Reference proteome</keyword>
<dbReference type="Proteomes" id="UP000235965">
    <property type="component" value="Unassembled WGS sequence"/>
</dbReference>
<feature type="non-terminal residue" evidence="1">
    <location>
        <position position="1"/>
    </location>
</feature>
<dbReference type="Gene3D" id="3.30.420.10">
    <property type="entry name" value="Ribonuclease H-like superfamily/Ribonuclease H"/>
    <property type="match status" value="1"/>
</dbReference>
<gene>
    <name evidence="1" type="ORF">B7P43_G17734</name>
</gene>
<dbReference type="AlphaFoldDB" id="A0A2J7PTA9"/>
<evidence type="ECO:0000313" key="2">
    <source>
        <dbReference type="Proteomes" id="UP000235965"/>
    </source>
</evidence>
<comment type="caution">
    <text evidence="1">The sequence shown here is derived from an EMBL/GenBank/DDBJ whole genome shotgun (WGS) entry which is preliminary data.</text>
</comment>
<organism evidence="1 2">
    <name type="scientific">Cryptotermes secundus</name>
    <dbReference type="NCBI Taxonomy" id="105785"/>
    <lineage>
        <taxon>Eukaryota</taxon>
        <taxon>Metazoa</taxon>
        <taxon>Ecdysozoa</taxon>
        <taxon>Arthropoda</taxon>
        <taxon>Hexapoda</taxon>
        <taxon>Insecta</taxon>
        <taxon>Pterygota</taxon>
        <taxon>Neoptera</taxon>
        <taxon>Polyneoptera</taxon>
        <taxon>Dictyoptera</taxon>
        <taxon>Blattodea</taxon>
        <taxon>Blattoidea</taxon>
        <taxon>Termitoidae</taxon>
        <taxon>Kalotermitidae</taxon>
        <taxon>Cryptotermitinae</taxon>
        <taxon>Cryptotermes</taxon>
    </lineage>
</organism>
<name>A0A2J7PTA9_9NEOP</name>
<sequence length="68" mass="7737">SPDLLACDFFLLGYQKSKVYIDKSRTLEALSDAIAIPLAMLQRTMENLSARLQQCLENNGRHLHDVIF</sequence>
<dbReference type="PANTHER" id="PTHR47326">
    <property type="entry name" value="TRANSPOSABLE ELEMENT TC3 TRANSPOSASE-LIKE PROTEIN"/>
    <property type="match status" value="1"/>
</dbReference>